<keyword evidence="3 6" id="KW-0235">DNA replication</keyword>
<dbReference type="PIRSF" id="PIRSF000799">
    <property type="entry name" value="DNA_pol_eps_2"/>
    <property type="match status" value="1"/>
</dbReference>
<comment type="function">
    <text evidence="6">Participates in DNA repair and in chromosomal DNA replication.</text>
</comment>
<proteinExistence type="inferred from homology"/>
<evidence type="ECO:0000256" key="1">
    <source>
        <dbReference type="ARBA" id="ARBA00004123"/>
    </source>
</evidence>
<dbReference type="VEuPathDB" id="TriTrypDB:BSAL_61085"/>
<dbReference type="Pfam" id="PF04042">
    <property type="entry name" value="DNA_pol_E_B"/>
    <property type="match status" value="1"/>
</dbReference>
<accession>A0A0S4IQS3</accession>
<dbReference type="EMBL" id="CYKH01000289">
    <property type="protein sequence ID" value="CUF29217.1"/>
    <property type="molecule type" value="Genomic_DNA"/>
</dbReference>
<evidence type="ECO:0000256" key="3">
    <source>
        <dbReference type="ARBA" id="ARBA00022705"/>
    </source>
</evidence>
<comment type="similarity">
    <text evidence="2 6">Belongs to the DNA polymerase epsilon subunit B family.</text>
</comment>
<dbReference type="AlphaFoldDB" id="A0A0S4IQS3"/>
<evidence type="ECO:0000256" key="2">
    <source>
        <dbReference type="ARBA" id="ARBA00009560"/>
    </source>
</evidence>
<organism evidence="8 9">
    <name type="scientific">Bodo saltans</name>
    <name type="common">Flagellated protozoan</name>
    <dbReference type="NCBI Taxonomy" id="75058"/>
    <lineage>
        <taxon>Eukaryota</taxon>
        <taxon>Discoba</taxon>
        <taxon>Euglenozoa</taxon>
        <taxon>Kinetoplastea</taxon>
        <taxon>Metakinetoplastina</taxon>
        <taxon>Eubodonida</taxon>
        <taxon>Bodonidae</taxon>
        <taxon>Bodo</taxon>
    </lineage>
</organism>
<evidence type="ECO:0000313" key="8">
    <source>
        <dbReference type="EMBL" id="CUF29217.1"/>
    </source>
</evidence>
<dbReference type="InterPro" id="IPR007185">
    <property type="entry name" value="DNA_pol_a/d/e_bsu"/>
</dbReference>
<feature type="domain" description="DNA polymerase alpha/delta/epsilon subunit B" evidence="7">
    <location>
        <begin position="319"/>
        <end position="512"/>
    </location>
</feature>
<dbReference type="InterPro" id="IPR016266">
    <property type="entry name" value="POLE2"/>
</dbReference>
<keyword evidence="4 6" id="KW-0238">DNA-binding</keyword>
<dbReference type="GO" id="GO:0042276">
    <property type="term" value="P:error-prone translesion synthesis"/>
    <property type="evidence" value="ECO:0007669"/>
    <property type="project" value="TreeGrafter"/>
</dbReference>
<dbReference type="GO" id="GO:0008622">
    <property type="term" value="C:epsilon DNA polymerase complex"/>
    <property type="evidence" value="ECO:0007669"/>
    <property type="project" value="UniProtKB-UniRule"/>
</dbReference>
<name>A0A0S4IQS3_BODSA</name>
<evidence type="ECO:0000256" key="5">
    <source>
        <dbReference type="ARBA" id="ARBA00023242"/>
    </source>
</evidence>
<dbReference type="OrthoDB" id="10254730at2759"/>
<dbReference type="PANTHER" id="PTHR12708:SF0">
    <property type="entry name" value="DNA POLYMERASE EPSILON SUBUNIT 2"/>
    <property type="match status" value="1"/>
</dbReference>
<evidence type="ECO:0000256" key="6">
    <source>
        <dbReference type="PIRNR" id="PIRNR000799"/>
    </source>
</evidence>
<sequence>MVAARKNSMIPHKKSILDLARTHQVQLHPQSVKQLMDVLSHVNDAAEQLNTLRSIFATFHDECSEDRNITPEKMAKCIASHSSSNTPNSNIGRTNHHQVVKLQEVPTLMVDETSGGALQVISSPNVATSRMHTLRQRYCLALQRCFRSGHYRKNVNSELEGVKPLLAISSLEGISSSQEVCVLGLLVKHPTSSKVILEDAKSSIELDLSTLVSKPIGYISNMSLVVAAGFWTGSKLSVKRLSFPPTESRVKTLPSLGGLDTFGLAPPDFQRAHMIEKQMLNSVCCVLAHVHLDVAQCIATLGIFFREFESRSTEALTQMTFVLVGDFVSQPSSLGDLGHLGDNDRRKAYASLLDTLANTVLTNAPSVAATSTFVLVPGPNDPTGITGALPQIPLASELTGSIKLKLKNLVLAPNPCRLRFLTQEMVICRKNFYHEMQSAAWDWPQAPTIVNEEEPSATPSTIPVQFELVCKTVADQAHLAPNESNVLWRFDSALRMIPLPHVVILCDRTEQWHCQYKGTNFLNPGSFTTGGTFLWYTPCDGEFVLNQVF</sequence>
<dbReference type="OMA" id="FFCEGCF"/>
<reference evidence="9" key="1">
    <citation type="submission" date="2015-09" db="EMBL/GenBank/DDBJ databases">
        <authorList>
            <consortium name="Pathogen Informatics"/>
        </authorList>
    </citation>
    <scope>NUCLEOTIDE SEQUENCE [LARGE SCALE GENOMIC DNA]</scope>
    <source>
        <strain evidence="9">Lake Konstanz</strain>
    </source>
</reference>
<dbReference type="GO" id="GO:0006261">
    <property type="term" value="P:DNA-templated DNA replication"/>
    <property type="evidence" value="ECO:0007669"/>
    <property type="project" value="InterPro"/>
</dbReference>
<evidence type="ECO:0000256" key="4">
    <source>
        <dbReference type="ARBA" id="ARBA00023125"/>
    </source>
</evidence>
<protein>
    <recommendedName>
        <fullName evidence="6">DNA polymerase epsilon subunit</fullName>
    </recommendedName>
    <alternativeName>
        <fullName evidence="6">DNA polymerase II subunit 2</fullName>
    </alternativeName>
</protein>
<dbReference type="Proteomes" id="UP000051952">
    <property type="component" value="Unassembled WGS sequence"/>
</dbReference>
<evidence type="ECO:0000313" key="9">
    <source>
        <dbReference type="Proteomes" id="UP000051952"/>
    </source>
</evidence>
<dbReference type="Gene3D" id="3.60.21.60">
    <property type="match status" value="1"/>
</dbReference>
<dbReference type="GO" id="GO:0003677">
    <property type="term" value="F:DNA binding"/>
    <property type="evidence" value="ECO:0007669"/>
    <property type="project" value="UniProtKB-UniRule"/>
</dbReference>
<keyword evidence="9" id="KW-1185">Reference proteome</keyword>
<gene>
    <name evidence="8" type="ORF">BSAL_61085</name>
</gene>
<dbReference type="PANTHER" id="PTHR12708">
    <property type="entry name" value="DNA POLYMERASE EPSILON SUBUNIT B"/>
    <property type="match status" value="1"/>
</dbReference>
<evidence type="ECO:0000259" key="7">
    <source>
        <dbReference type="Pfam" id="PF04042"/>
    </source>
</evidence>
<keyword evidence="5 6" id="KW-0539">Nucleus</keyword>
<comment type="subcellular location">
    <subcellularLocation>
        <location evidence="1 6">Nucleus</location>
    </subcellularLocation>
</comment>